<evidence type="ECO:0000313" key="4">
    <source>
        <dbReference type="Proteomes" id="UP001174909"/>
    </source>
</evidence>
<dbReference type="Pfam" id="PF00092">
    <property type="entry name" value="VWA"/>
    <property type="match status" value="1"/>
</dbReference>
<sequence length="233" mass="25479">MAIPPKGGRPMTTPLDDMVEFADNPEPRCACLLLLDVSGSMTGDPVRQLNDGLAYFKECIEGDSLASLRTEVGVVSFNQFPTVVHDFSTVDGFVPPALKAEGGTKISSAINVGLDMVEDRKATYRANGITYYRPWVWLICDGRPEHDDPQEWELAKARVKQAEDDNQVAFFVVGVENADMGELDSIGNRQALKLKGLDFNSMFQWLSSSMSSVSQSQPSDTVPLSNPAGWAEV</sequence>
<name>A0AA35TH51_GEOBA</name>
<dbReference type="InterPro" id="IPR002035">
    <property type="entry name" value="VWF_A"/>
</dbReference>
<dbReference type="InterPro" id="IPR011392">
    <property type="entry name" value="Tellurite-R_TerY"/>
</dbReference>
<feature type="region of interest" description="Disordered" evidence="1">
    <location>
        <begin position="212"/>
        <end position="233"/>
    </location>
</feature>
<evidence type="ECO:0000259" key="2">
    <source>
        <dbReference type="PROSITE" id="PS50234"/>
    </source>
</evidence>
<dbReference type="Gene3D" id="3.40.50.410">
    <property type="entry name" value="von Willebrand factor, type A domain"/>
    <property type="match status" value="1"/>
</dbReference>
<keyword evidence="4" id="KW-1185">Reference proteome</keyword>
<dbReference type="SUPFAM" id="SSF53300">
    <property type="entry name" value="vWA-like"/>
    <property type="match status" value="1"/>
</dbReference>
<dbReference type="Proteomes" id="UP001174909">
    <property type="component" value="Unassembled WGS sequence"/>
</dbReference>
<dbReference type="InterPro" id="IPR036465">
    <property type="entry name" value="vWFA_dom_sf"/>
</dbReference>
<reference evidence="3" key="1">
    <citation type="submission" date="2023-03" db="EMBL/GenBank/DDBJ databases">
        <authorList>
            <person name="Steffen K."/>
            <person name="Cardenas P."/>
        </authorList>
    </citation>
    <scope>NUCLEOTIDE SEQUENCE</scope>
</reference>
<proteinExistence type="predicted"/>
<organism evidence="3 4">
    <name type="scientific">Geodia barretti</name>
    <name type="common">Barrett's horny sponge</name>
    <dbReference type="NCBI Taxonomy" id="519541"/>
    <lineage>
        <taxon>Eukaryota</taxon>
        <taxon>Metazoa</taxon>
        <taxon>Porifera</taxon>
        <taxon>Demospongiae</taxon>
        <taxon>Heteroscleromorpha</taxon>
        <taxon>Tetractinellida</taxon>
        <taxon>Astrophorina</taxon>
        <taxon>Geodiidae</taxon>
        <taxon>Geodia</taxon>
    </lineage>
</organism>
<evidence type="ECO:0000256" key="1">
    <source>
        <dbReference type="SAM" id="MobiDB-lite"/>
    </source>
</evidence>
<feature type="domain" description="VWFA" evidence="2">
    <location>
        <begin position="30"/>
        <end position="213"/>
    </location>
</feature>
<dbReference type="EMBL" id="CASHTH010003638">
    <property type="protein sequence ID" value="CAI8047431.1"/>
    <property type="molecule type" value="Genomic_DNA"/>
</dbReference>
<gene>
    <name evidence="3" type="ORF">GBAR_LOCUS26212</name>
</gene>
<dbReference type="PIRSF" id="PIRSF020634">
    <property type="entry name" value="TerY_vWA"/>
    <property type="match status" value="1"/>
</dbReference>
<evidence type="ECO:0000313" key="3">
    <source>
        <dbReference type="EMBL" id="CAI8047431.1"/>
    </source>
</evidence>
<accession>A0AA35TH51</accession>
<protein>
    <submittedName>
        <fullName evidence="3">Uncharacterized protein YegL</fullName>
    </submittedName>
</protein>
<dbReference type="PROSITE" id="PS50234">
    <property type="entry name" value="VWFA"/>
    <property type="match status" value="1"/>
</dbReference>
<comment type="caution">
    <text evidence="3">The sequence shown here is derived from an EMBL/GenBank/DDBJ whole genome shotgun (WGS) entry which is preliminary data.</text>
</comment>
<dbReference type="SMART" id="SM00327">
    <property type="entry name" value="VWA"/>
    <property type="match status" value="1"/>
</dbReference>
<dbReference type="AlphaFoldDB" id="A0AA35TH51"/>